<accession>A0AA42B6C8</accession>
<organism evidence="2 3">
    <name type="scientific">Echinimonas agarilytica</name>
    <dbReference type="NCBI Taxonomy" id="1215918"/>
    <lineage>
        <taxon>Bacteria</taxon>
        <taxon>Pseudomonadati</taxon>
        <taxon>Pseudomonadota</taxon>
        <taxon>Gammaproteobacteria</taxon>
        <taxon>Alteromonadales</taxon>
        <taxon>Echinimonadaceae</taxon>
        <taxon>Echinimonas</taxon>
    </lineage>
</organism>
<keyword evidence="1" id="KW-0472">Membrane</keyword>
<dbReference type="EMBL" id="JAMQGP010000001">
    <property type="protein sequence ID" value="MCM2678504.1"/>
    <property type="molecule type" value="Genomic_DNA"/>
</dbReference>
<name>A0AA42B6C8_9GAMM</name>
<comment type="caution">
    <text evidence="2">The sequence shown here is derived from an EMBL/GenBank/DDBJ whole genome shotgun (WGS) entry which is preliminary data.</text>
</comment>
<keyword evidence="3" id="KW-1185">Reference proteome</keyword>
<keyword evidence="1" id="KW-1133">Transmembrane helix</keyword>
<reference evidence="2 3" key="1">
    <citation type="journal article" date="2013" name="Antonie Van Leeuwenhoek">
        <title>Echinimonas agarilytica gen. nov., sp. nov., a new gammaproteobacterium isolated from the sea urchin Strongylocentrotus intermedius.</title>
        <authorList>
            <person name="Nedashkovskaya O.I."/>
            <person name="Stenkova A.M."/>
            <person name="Zhukova N.V."/>
            <person name="Van Trappen S."/>
            <person name="Lee J.S."/>
            <person name="Kim S.B."/>
        </authorList>
    </citation>
    <scope>NUCLEOTIDE SEQUENCE [LARGE SCALE GENOMIC DNA]</scope>
    <source>
        <strain evidence="2 3">KMM 6351</strain>
    </source>
</reference>
<dbReference type="RefSeq" id="WP_251259868.1">
    <property type="nucleotide sequence ID" value="NZ_JAMQGP010000001.1"/>
</dbReference>
<proteinExistence type="predicted"/>
<evidence type="ECO:0000313" key="2">
    <source>
        <dbReference type="EMBL" id="MCM2678504.1"/>
    </source>
</evidence>
<evidence type="ECO:0000313" key="3">
    <source>
        <dbReference type="Proteomes" id="UP001165393"/>
    </source>
</evidence>
<feature type="transmembrane region" description="Helical" evidence="1">
    <location>
        <begin position="29"/>
        <end position="46"/>
    </location>
</feature>
<dbReference type="Proteomes" id="UP001165393">
    <property type="component" value="Unassembled WGS sequence"/>
</dbReference>
<protein>
    <submittedName>
        <fullName evidence="2">Uncharacterized protein</fullName>
    </submittedName>
</protein>
<evidence type="ECO:0000256" key="1">
    <source>
        <dbReference type="SAM" id="Phobius"/>
    </source>
</evidence>
<feature type="transmembrane region" description="Helical" evidence="1">
    <location>
        <begin position="112"/>
        <end position="131"/>
    </location>
</feature>
<dbReference type="AlphaFoldDB" id="A0AA42B6C8"/>
<keyword evidence="1" id="KW-0812">Transmembrane</keyword>
<feature type="transmembrane region" description="Helical" evidence="1">
    <location>
        <begin position="58"/>
        <end position="75"/>
    </location>
</feature>
<gene>
    <name evidence="2" type="ORF">NAF29_02315</name>
</gene>
<sequence length="136" mass="14914">MNSEKAISLIAIGLGGIISVSSAGGHYDFVDMVIGIVLLLLVWPMLRLKKAGIRERLVVASIAGLVMVLIAGPFVDHALYLYSEHELVAYVRASDDIPAGDKISIFQNNQTIHSALWLFFSGVLLLWMLVFEKSKD</sequence>